<gene>
    <name evidence="2" type="ORF">GA0074692_0005</name>
</gene>
<feature type="compositionally biased region" description="Low complexity" evidence="1">
    <location>
        <begin position="18"/>
        <end position="32"/>
    </location>
</feature>
<evidence type="ECO:0000256" key="1">
    <source>
        <dbReference type="SAM" id="MobiDB-lite"/>
    </source>
</evidence>
<proteinExistence type="predicted"/>
<name>A0A1C6RGP5_9ACTN</name>
<dbReference type="Proteomes" id="UP000198959">
    <property type="component" value="Unassembled WGS sequence"/>
</dbReference>
<accession>A0A1C6RGP5</accession>
<organism evidence="2 3">
    <name type="scientific">Micromonospora pallida</name>
    <dbReference type="NCBI Taxonomy" id="145854"/>
    <lineage>
        <taxon>Bacteria</taxon>
        <taxon>Bacillati</taxon>
        <taxon>Actinomycetota</taxon>
        <taxon>Actinomycetes</taxon>
        <taxon>Micromonosporales</taxon>
        <taxon>Micromonosporaceae</taxon>
        <taxon>Micromonospora</taxon>
    </lineage>
</organism>
<protein>
    <submittedName>
        <fullName evidence="2">Uncharacterized protein</fullName>
    </submittedName>
</protein>
<sequence length="134" mass="15008">MDHRGRGGGAAVLDVRWPPGSTGPGEPSGAPGQWPEDPYGRGRRDAASGLYEWYDYPEEVRQEQDADRVSWADILSRWALVEADLHDVYGVDVEDRALLRTRSWRWLDVRISGLLAADTRLHRAFAPVPETPGQ</sequence>
<keyword evidence="3" id="KW-1185">Reference proteome</keyword>
<dbReference type="STRING" id="145854.GA0074692_0005"/>
<dbReference type="AlphaFoldDB" id="A0A1C6RGP5"/>
<evidence type="ECO:0000313" key="2">
    <source>
        <dbReference type="EMBL" id="SCL16332.1"/>
    </source>
</evidence>
<reference evidence="3" key="1">
    <citation type="submission" date="2016-06" db="EMBL/GenBank/DDBJ databases">
        <authorList>
            <person name="Varghese N."/>
            <person name="Submissions Spin"/>
        </authorList>
    </citation>
    <scope>NUCLEOTIDE SEQUENCE [LARGE SCALE GENOMIC DNA]</scope>
    <source>
        <strain evidence="3">DSM 43817</strain>
    </source>
</reference>
<feature type="region of interest" description="Disordered" evidence="1">
    <location>
        <begin position="1"/>
        <end position="43"/>
    </location>
</feature>
<evidence type="ECO:0000313" key="3">
    <source>
        <dbReference type="Proteomes" id="UP000198959"/>
    </source>
</evidence>
<dbReference type="EMBL" id="FMHW01000001">
    <property type="protein sequence ID" value="SCL16332.1"/>
    <property type="molecule type" value="Genomic_DNA"/>
</dbReference>